<feature type="region of interest" description="Disordered" evidence="1">
    <location>
        <begin position="89"/>
        <end position="130"/>
    </location>
</feature>
<dbReference type="EMBL" id="OZ023705">
    <property type="protein sequence ID" value="CAK9875605.1"/>
    <property type="molecule type" value="Genomic_DNA"/>
</dbReference>
<protein>
    <submittedName>
        <fullName evidence="2">Uncharacterized protein</fullName>
    </submittedName>
</protein>
<gene>
    <name evidence="2" type="ORF">CSSPJE1EN2_LOCUS17853</name>
</gene>
<evidence type="ECO:0000313" key="2">
    <source>
        <dbReference type="EMBL" id="CAK9875605.1"/>
    </source>
</evidence>
<evidence type="ECO:0000313" key="3">
    <source>
        <dbReference type="Proteomes" id="UP001497522"/>
    </source>
</evidence>
<dbReference type="Proteomes" id="UP001497522">
    <property type="component" value="Chromosome 4"/>
</dbReference>
<proteinExistence type="predicted"/>
<sequence>MRRQSSHLRNDPHNVCKAMHCERGIDREWMEKRKMSAQKTESKQSTTCSRLGNIPTKGVLADASPRTRTSKEWEELLRNTAEQEMKTALGRGKIPRKQAQYSFERHVQVAAQEDEADNDPHRSATPSSSE</sequence>
<accession>A0ABP1BJ59</accession>
<keyword evidence="3" id="KW-1185">Reference proteome</keyword>
<organism evidence="2 3">
    <name type="scientific">Sphagnum jensenii</name>
    <dbReference type="NCBI Taxonomy" id="128206"/>
    <lineage>
        <taxon>Eukaryota</taxon>
        <taxon>Viridiplantae</taxon>
        <taxon>Streptophyta</taxon>
        <taxon>Embryophyta</taxon>
        <taxon>Bryophyta</taxon>
        <taxon>Sphagnophytina</taxon>
        <taxon>Sphagnopsida</taxon>
        <taxon>Sphagnales</taxon>
        <taxon>Sphagnaceae</taxon>
        <taxon>Sphagnum</taxon>
    </lineage>
</organism>
<feature type="compositionally biased region" description="Polar residues" evidence="1">
    <location>
        <begin position="37"/>
        <end position="50"/>
    </location>
</feature>
<feature type="region of interest" description="Disordered" evidence="1">
    <location>
        <begin position="33"/>
        <end position="71"/>
    </location>
</feature>
<evidence type="ECO:0000256" key="1">
    <source>
        <dbReference type="SAM" id="MobiDB-lite"/>
    </source>
</evidence>
<reference evidence="2" key="1">
    <citation type="submission" date="2024-03" db="EMBL/GenBank/DDBJ databases">
        <authorList>
            <consortium name="ELIXIR-Norway"/>
            <consortium name="Elixir Norway"/>
        </authorList>
    </citation>
    <scope>NUCLEOTIDE SEQUENCE</scope>
</reference>
<name>A0ABP1BJ59_9BRYO</name>